<dbReference type="GeneID" id="98614410"/>
<dbReference type="HOGENOM" id="CLU_355596_0_0_6"/>
<dbReference type="NCBIfam" id="NF033450">
    <property type="entry name" value="BREX_PglZ_1_B"/>
    <property type="match status" value="1"/>
</dbReference>
<dbReference type="eggNOG" id="COG2733">
    <property type="taxonomic scope" value="Bacteria"/>
</dbReference>
<keyword evidence="2" id="KW-1185">Reference proteome</keyword>
<dbReference type="OrthoDB" id="52741at2"/>
<dbReference type="Proteomes" id="UP000001947">
    <property type="component" value="Chromosome"/>
</dbReference>
<dbReference type="STRING" id="203122.Sde_2753"/>
<evidence type="ECO:0000313" key="2">
    <source>
        <dbReference type="Proteomes" id="UP000001947"/>
    </source>
</evidence>
<dbReference type="KEGG" id="sde:Sde_2753"/>
<evidence type="ECO:0000313" key="1">
    <source>
        <dbReference type="EMBL" id="ABD82013.1"/>
    </source>
</evidence>
<organism evidence="1 2">
    <name type="scientific">Saccharophagus degradans (strain 2-40 / ATCC 43961 / DSM 17024)</name>
    <dbReference type="NCBI Taxonomy" id="203122"/>
    <lineage>
        <taxon>Bacteria</taxon>
        <taxon>Pseudomonadati</taxon>
        <taxon>Pseudomonadota</taxon>
        <taxon>Gammaproteobacteria</taxon>
        <taxon>Cellvibrionales</taxon>
        <taxon>Cellvibrionaceae</taxon>
        <taxon>Saccharophagus</taxon>
    </lineage>
</organism>
<dbReference type="RefSeq" id="WP_011469230.1">
    <property type="nucleotide sequence ID" value="NC_007912.1"/>
</dbReference>
<dbReference type="EMBL" id="CP000282">
    <property type="protein sequence ID" value="ABD82013.1"/>
    <property type="molecule type" value="Genomic_DNA"/>
</dbReference>
<accession>Q21H16</accession>
<gene>
    <name evidence="1" type="ordered locus">Sde_2753</name>
</gene>
<proteinExistence type="predicted"/>
<protein>
    <recommendedName>
        <fullName evidence="3">BREX-1 system phosphatase PglZ type B</fullName>
    </recommendedName>
</protein>
<reference evidence="1 2" key="1">
    <citation type="journal article" date="2008" name="PLoS Genet.">
        <title>Complete genome sequence of the complex carbohydrate-degrading marine bacterium, Saccharophagus degradans strain 2-40 T.</title>
        <authorList>
            <person name="Weiner R.M."/>
            <person name="Taylor L.E.II."/>
            <person name="Henrissat B."/>
            <person name="Hauser L."/>
            <person name="Land M."/>
            <person name="Coutinho P.M."/>
            <person name="Rancurel C."/>
            <person name="Saunders E.H."/>
            <person name="Longmire A.G."/>
            <person name="Zhang H."/>
            <person name="Bayer E.A."/>
            <person name="Gilbert H.J."/>
            <person name="Larimer F."/>
            <person name="Zhulin I.B."/>
            <person name="Ekborg N.A."/>
            <person name="Lamed R."/>
            <person name="Richardson P.M."/>
            <person name="Borovok I."/>
            <person name="Hutcheson S."/>
        </authorList>
    </citation>
    <scope>NUCLEOTIDE SEQUENCE [LARGE SCALE GENOMIC DNA]</scope>
    <source>
        <strain evidence="2">2-40 / ATCC 43961 / DSM 17024</strain>
    </source>
</reference>
<dbReference type="AlphaFoldDB" id="Q21H16"/>
<evidence type="ECO:0008006" key="3">
    <source>
        <dbReference type="Google" id="ProtNLM"/>
    </source>
</evidence>
<name>Q21H16_SACD2</name>
<sequence>MTTVLAALEHALLNSGSFNPDIEVAPAAVLWPDKDRLWQPVIGQLQARLPQLWTLGDYAPEQKTGPAIWLRCAMANRVEGVDAAGAIPILYLPGVSRQEIRAIESCPEALKPLAELQYRGVIWSQVNAKDWTILAFLRSDQGGLGLDVAQDRAALHAMQLALYRLLDVDISLLKGKRLDKDYFNTLLIDGDPIRDLLQWLDQGDAFKAAKGDTAWPAFVEIIKSQLGFDPDKQGTLSAAALLAAHEGPWQPVWDRYCEAPKRYPNIPALLEKTALPMDMFADKSGWPQWNRQQEHELRLALTRLEQSSPAQARKAIADLDNTHGERRTLVWAELGLSPLAQSLKWLKKLAEVTKSSIAGGTIADMANTYQTVAWQADDAAVQALKPIDQQEDFDAVSTAIRAMYTDWAQDAARYLQDSVQKHGYPGLGAAERKPVKYAKSETVFFVDGLRFDVGKRFAETLEAKGYSVELSTRWSALPSVTATAKPAVSPVAQLISGVVGSDAFEPCVKETEQKLSGHHFQKLLETSGWQKLAKAETGESTGQAWCEYGDIDSEGHDRGWKLAKHIDAILAEVEDRIDGLFSAGWKQVRLVTDHGWLLLPGGLPKTELPAALVDSKWGRCASIKPGSHTDELLYPWHWNAEQHFALANGISCYKLGEEYTHGGLSLQECLTPELIIRKAGNAYVDVKAEITDVSWRGLRCNVAVEGAFEGLLLDVRLDAGDASTSKVMSTKTIKDSGVGSVVVDDEDLDGVTAVIVLLTESGELIAQQQTRIGGE</sequence>